<feature type="domain" description="Major facilitator superfamily (MFS) profile" evidence="10">
    <location>
        <begin position="25"/>
        <end position="472"/>
    </location>
</feature>
<keyword evidence="2" id="KW-0813">Transport</keyword>
<dbReference type="Gene3D" id="1.20.1720.10">
    <property type="entry name" value="Multidrug resistance protein D"/>
    <property type="match status" value="1"/>
</dbReference>
<gene>
    <name evidence="11" type="ORF">Stube_58610</name>
</gene>
<dbReference type="PANTHER" id="PTHR42718">
    <property type="entry name" value="MAJOR FACILITATOR SUPERFAMILY MULTIDRUG TRANSPORTER MFSC"/>
    <property type="match status" value="1"/>
</dbReference>
<evidence type="ECO:0000256" key="1">
    <source>
        <dbReference type="ARBA" id="ARBA00004651"/>
    </source>
</evidence>
<feature type="transmembrane region" description="Helical" evidence="9">
    <location>
        <begin position="416"/>
        <end position="436"/>
    </location>
</feature>
<dbReference type="AlphaFoldDB" id="A0A640UYE3"/>
<protein>
    <submittedName>
        <fullName evidence="11">MFS transporter</fullName>
    </submittedName>
</protein>
<keyword evidence="7" id="KW-0046">Antibiotic resistance</keyword>
<dbReference type="Pfam" id="PF07690">
    <property type="entry name" value="MFS_1"/>
    <property type="match status" value="1"/>
</dbReference>
<feature type="transmembrane region" description="Helical" evidence="9">
    <location>
        <begin position="280"/>
        <end position="302"/>
    </location>
</feature>
<dbReference type="GO" id="GO:0046677">
    <property type="term" value="P:response to antibiotic"/>
    <property type="evidence" value="ECO:0007669"/>
    <property type="project" value="UniProtKB-KW"/>
</dbReference>
<feature type="transmembrane region" description="Helical" evidence="9">
    <location>
        <begin position="212"/>
        <end position="230"/>
    </location>
</feature>
<dbReference type="PANTHER" id="PTHR42718:SF46">
    <property type="entry name" value="BLR6921 PROTEIN"/>
    <property type="match status" value="1"/>
</dbReference>
<evidence type="ECO:0000313" key="12">
    <source>
        <dbReference type="Proteomes" id="UP000431826"/>
    </source>
</evidence>
<feature type="transmembrane region" description="Helical" evidence="9">
    <location>
        <begin position="153"/>
        <end position="172"/>
    </location>
</feature>
<feature type="compositionally biased region" description="Polar residues" evidence="8">
    <location>
        <begin position="480"/>
        <end position="494"/>
    </location>
</feature>
<evidence type="ECO:0000256" key="9">
    <source>
        <dbReference type="SAM" id="Phobius"/>
    </source>
</evidence>
<evidence type="ECO:0000256" key="4">
    <source>
        <dbReference type="ARBA" id="ARBA00022692"/>
    </source>
</evidence>
<evidence type="ECO:0000256" key="6">
    <source>
        <dbReference type="ARBA" id="ARBA00023136"/>
    </source>
</evidence>
<reference evidence="11 12" key="1">
    <citation type="submission" date="2019-12" db="EMBL/GenBank/DDBJ databases">
        <title>Whole genome shotgun sequence of Streptomyces tubercidicus NBRC 13090.</title>
        <authorList>
            <person name="Ichikawa N."/>
            <person name="Kimura A."/>
            <person name="Kitahashi Y."/>
            <person name="Komaki H."/>
            <person name="Tamura T."/>
        </authorList>
    </citation>
    <scope>NUCLEOTIDE SEQUENCE [LARGE SCALE GENOMIC DNA]</scope>
    <source>
        <strain evidence="11 12">NBRC 13090</strain>
    </source>
</reference>
<proteinExistence type="predicted"/>
<feature type="transmembrane region" description="Helical" evidence="9">
    <location>
        <begin position="91"/>
        <end position="118"/>
    </location>
</feature>
<feature type="transmembrane region" description="Helical" evidence="9">
    <location>
        <begin position="368"/>
        <end position="395"/>
    </location>
</feature>
<keyword evidence="3" id="KW-1003">Cell membrane</keyword>
<accession>A0A640UYE3</accession>
<sequence>MTLHDTELERGAPDSGLPESRRRWALVLLAGALALDTSGVAVINAALPSIGDEYDIDSSTLQWTMTVYSIAFAGFLLFGGRIADVLGPRKIFAVGVALFAAASLGAVLAPTVGVLIAARAVQGIGAALSGPASLALLSQIFPEGPQRNRALAVYAATGGSSFSAGLVAGGTLTDFLGWRSVFAVSVLAGVLILAAVRALLPAGRRQPRPLDIPGAILVTLGIGLVVYGVSEGSEVGWGSAQVLISLVLAVIGLAGFVVWEKGRTEPLLPMSIFRSRPVRAASLTGAVFYTGAGGLLFFSPLYAQGVLGYSAFESALAVLPVGVVVIISSQIAGRLMSPAAYKPLMAASLLLIGGGVALWAGTPEDGSYWVHMLPGIVVMSTGQGLGFGAMTAATLEGLPLHQHGVAGAVNVTAQQIGNSVGLAILVAVSAGVSGGATHPADQLAGFHAAYWVAGAVGLLGGLTVLLTRFPKVDTAPSAAGNGSSVARRSGTGPSPCSRADELR</sequence>
<feature type="transmembrane region" description="Helical" evidence="9">
    <location>
        <begin position="124"/>
        <end position="141"/>
    </location>
</feature>
<feature type="transmembrane region" description="Helical" evidence="9">
    <location>
        <begin position="448"/>
        <end position="467"/>
    </location>
</feature>
<feature type="region of interest" description="Disordered" evidence="8">
    <location>
        <begin position="476"/>
        <end position="503"/>
    </location>
</feature>
<keyword evidence="4 9" id="KW-0812">Transmembrane</keyword>
<dbReference type="CDD" id="cd17321">
    <property type="entry name" value="MFS_MMR_MDR_like"/>
    <property type="match status" value="1"/>
</dbReference>
<dbReference type="GO" id="GO:0022857">
    <property type="term" value="F:transmembrane transporter activity"/>
    <property type="evidence" value="ECO:0007669"/>
    <property type="project" value="InterPro"/>
</dbReference>
<evidence type="ECO:0000256" key="5">
    <source>
        <dbReference type="ARBA" id="ARBA00022989"/>
    </source>
</evidence>
<feature type="transmembrane region" description="Helical" evidence="9">
    <location>
        <begin position="236"/>
        <end position="259"/>
    </location>
</feature>
<dbReference type="EMBL" id="BLIR01000003">
    <property type="protein sequence ID" value="GFE41188.1"/>
    <property type="molecule type" value="Genomic_DNA"/>
</dbReference>
<dbReference type="InterPro" id="IPR020846">
    <property type="entry name" value="MFS_dom"/>
</dbReference>
<evidence type="ECO:0000313" key="11">
    <source>
        <dbReference type="EMBL" id="GFE41188.1"/>
    </source>
</evidence>
<dbReference type="SUPFAM" id="SSF103473">
    <property type="entry name" value="MFS general substrate transporter"/>
    <property type="match status" value="1"/>
</dbReference>
<dbReference type="Proteomes" id="UP000431826">
    <property type="component" value="Unassembled WGS sequence"/>
</dbReference>
<dbReference type="InterPro" id="IPR011701">
    <property type="entry name" value="MFS"/>
</dbReference>
<feature type="transmembrane region" description="Helical" evidence="9">
    <location>
        <begin position="24"/>
        <end position="47"/>
    </location>
</feature>
<feature type="transmembrane region" description="Helical" evidence="9">
    <location>
        <begin position="344"/>
        <end position="362"/>
    </location>
</feature>
<keyword evidence="6 9" id="KW-0472">Membrane</keyword>
<evidence type="ECO:0000256" key="3">
    <source>
        <dbReference type="ARBA" id="ARBA00022475"/>
    </source>
</evidence>
<evidence type="ECO:0000256" key="7">
    <source>
        <dbReference type="ARBA" id="ARBA00023251"/>
    </source>
</evidence>
<dbReference type="PROSITE" id="PS50850">
    <property type="entry name" value="MFS"/>
    <property type="match status" value="1"/>
</dbReference>
<dbReference type="InterPro" id="IPR036259">
    <property type="entry name" value="MFS_trans_sf"/>
</dbReference>
<keyword evidence="5 9" id="KW-1133">Transmembrane helix</keyword>
<evidence type="ECO:0000256" key="8">
    <source>
        <dbReference type="SAM" id="MobiDB-lite"/>
    </source>
</evidence>
<feature type="transmembrane region" description="Helical" evidence="9">
    <location>
        <begin position="59"/>
        <end position="79"/>
    </location>
</feature>
<feature type="transmembrane region" description="Helical" evidence="9">
    <location>
        <begin position="314"/>
        <end position="332"/>
    </location>
</feature>
<feature type="transmembrane region" description="Helical" evidence="9">
    <location>
        <begin position="178"/>
        <end position="200"/>
    </location>
</feature>
<comment type="subcellular location">
    <subcellularLocation>
        <location evidence="1">Cell membrane</location>
        <topology evidence="1">Multi-pass membrane protein</topology>
    </subcellularLocation>
</comment>
<evidence type="ECO:0000259" key="10">
    <source>
        <dbReference type="PROSITE" id="PS50850"/>
    </source>
</evidence>
<organism evidence="11 12">
    <name type="scientific">Streptomyces tubercidicus</name>
    <dbReference type="NCBI Taxonomy" id="47759"/>
    <lineage>
        <taxon>Bacteria</taxon>
        <taxon>Bacillati</taxon>
        <taxon>Actinomycetota</taxon>
        <taxon>Actinomycetes</taxon>
        <taxon>Kitasatosporales</taxon>
        <taxon>Streptomycetaceae</taxon>
        <taxon>Streptomyces</taxon>
    </lineage>
</organism>
<keyword evidence="12" id="KW-1185">Reference proteome</keyword>
<dbReference type="GO" id="GO:0005886">
    <property type="term" value="C:plasma membrane"/>
    <property type="evidence" value="ECO:0007669"/>
    <property type="project" value="UniProtKB-SubCell"/>
</dbReference>
<comment type="caution">
    <text evidence="11">The sequence shown here is derived from an EMBL/GenBank/DDBJ whole genome shotgun (WGS) entry which is preliminary data.</text>
</comment>
<name>A0A640UYE3_9ACTN</name>
<dbReference type="Gene3D" id="1.20.1250.20">
    <property type="entry name" value="MFS general substrate transporter like domains"/>
    <property type="match status" value="1"/>
</dbReference>
<evidence type="ECO:0000256" key="2">
    <source>
        <dbReference type="ARBA" id="ARBA00022448"/>
    </source>
</evidence>